<comment type="caution">
    <text evidence="2">The sequence shown here is derived from an EMBL/GenBank/DDBJ whole genome shotgun (WGS) entry which is preliminary data.</text>
</comment>
<proteinExistence type="predicted"/>
<dbReference type="EMBL" id="QZWG01000004">
    <property type="protein sequence ID" value="RZC14601.1"/>
    <property type="molecule type" value="Genomic_DNA"/>
</dbReference>
<dbReference type="PANTHER" id="PTHR44259:SF114">
    <property type="entry name" value="OS06G0707300 PROTEIN"/>
    <property type="match status" value="1"/>
</dbReference>
<evidence type="ECO:0000313" key="3">
    <source>
        <dbReference type="Proteomes" id="UP000289340"/>
    </source>
</evidence>
<feature type="domain" description="F-box" evidence="1">
    <location>
        <begin position="8"/>
        <end position="49"/>
    </location>
</feature>
<dbReference type="Gramene" id="XM_028371615.1">
    <property type="protein sequence ID" value="XP_028227416.1"/>
    <property type="gene ID" value="LOC114408532"/>
</dbReference>
<dbReference type="PANTHER" id="PTHR44259">
    <property type="entry name" value="OS07G0183000 PROTEIN-RELATED"/>
    <property type="match status" value="1"/>
</dbReference>
<dbReference type="Gene3D" id="1.20.1280.50">
    <property type="match status" value="1"/>
</dbReference>
<dbReference type="AlphaFoldDB" id="A0A445KUF8"/>
<dbReference type="InterPro" id="IPR050942">
    <property type="entry name" value="F-box_BR-signaling"/>
</dbReference>
<dbReference type="SMART" id="SM00256">
    <property type="entry name" value="FBOX"/>
    <property type="match status" value="1"/>
</dbReference>
<dbReference type="InterPro" id="IPR001810">
    <property type="entry name" value="F-box_dom"/>
</dbReference>
<name>A0A445KUF8_GLYSO</name>
<gene>
    <name evidence="2" type="ORF">D0Y65_008518</name>
</gene>
<accession>A0A445KUF8</accession>
<dbReference type="Pfam" id="PF03478">
    <property type="entry name" value="Beta-prop_KIB1-4"/>
    <property type="match status" value="1"/>
</dbReference>
<evidence type="ECO:0000313" key="2">
    <source>
        <dbReference type="EMBL" id="RZC14601.1"/>
    </source>
</evidence>
<evidence type="ECO:0000259" key="1">
    <source>
        <dbReference type="SMART" id="SM00256"/>
    </source>
</evidence>
<reference evidence="2 3" key="1">
    <citation type="submission" date="2018-09" db="EMBL/GenBank/DDBJ databases">
        <title>A high-quality reference genome of wild soybean provides a powerful tool to mine soybean genomes.</title>
        <authorList>
            <person name="Xie M."/>
            <person name="Chung C.Y.L."/>
            <person name="Li M.-W."/>
            <person name="Wong F.-L."/>
            <person name="Chan T.-F."/>
            <person name="Lam H.-M."/>
        </authorList>
    </citation>
    <scope>NUCLEOTIDE SEQUENCE [LARGE SCALE GENOMIC DNA]</scope>
    <source>
        <strain evidence="3">cv. W05</strain>
        <tissue evidence="2">Hypocotyl of etiolated seedlings</tissue>
    </source>
</reference>
<protein>
    <submittedName>
        <fullName evidence="2">F-box protein SKIP23</fullName>
    </submittedName>
</protein>
<dbReference type="Pfam" id="PF00646">
    <property type="entry name" value="F-box"/>
    <property type="match status" value="1"/>
</dbReference>
<dbReference type="InterPro" id="IPR005174">
    <property type="entry name" value="KIB1-4_b-propeller"/>
</dbReference>
<organism evidence="2 3">
    <name type="scientific">Glycine soja</name>
    <name type="common">Wild soybean</name>
    <dbReference type="NCBI Taxonomy" id="3848"/>
    <lineage>
        <taxon>Eukaryota</taxon>
        <taxon>Viridiplantae</taxon>
        <taxon>Streptophyta</taxon>
        <taxon>Embryophyta</taxon>
        <taxon>Tracheophyta</taxon>
        <taxon>Spermatophyta</taxon>
        <taxon>Magnoliopsida</taxon>
        <taxon>eudicotyledons</taxon>
        <taxon>Gunneridae</taxon>
        <taxon>Pentapetalae</taxon>
        <taxon>rosids</taxon>
        <taxon>fabids</taxon>
        <taxon>Fabales</taxon>
        <taxon>Fabaceae</taxon>
        <taxon>Papilionoideae</taxon>
        <taxon>50 kb inversion clade</taxon>
        <taxon>NPAAA clade</taxon>
        <taxon>indigoferoid/millettioid clade</taxon>
        <taxon>Phaseoleae</taxon>
        <taxon>Glycine</taxon>
        <taxon>Glycine subgen. Soja</taxon>
    </lineage>
</organism>
<sequence length="393" mass="44200">MGVEWGELPPELLESISKTLTIYVDYLRFRSVCRSWRSSVPKIPLHLPPQLPWLMLSRRAFFDLSLNKTHLLNPQPSHRTRICGSSHGWLVMLDETPQIRLLNPLTRATRPLPPLHAFPNVVAFDHANVGREYLIQNPYGGLYAFNLRQMCNSFLGKVVLSASPTLNDDFAALAIVGQNNLAFCRNGYDSWIFLNGEEEEMNCWEDVVNYNGLFFAVSKGGTIAVCDAGEGCFPPRVSIIQTTTPFGFAGDIHYAVFSAGDMLLLIRVLDQDFSDHAGEESDLVYRTVGFEVFKMNWGLLTWQRVETLGERVLFVGGNSSLSFCASDFVGCSADCIYFTDDYSESNDDDACGKHDLGVFRLRDKSIEPLPCFNQNSCSRLRWPLPIWVSPNPC</sequence>
<dbReference type="Proteomes" id="UP000289340">
    <property type="component" value="Chromosome 4"/>
</dbReference>
<keyword evidence="3" id="KW-1185">Reference proteome</keyword>